<comment type="caution">
    <text evidence="2">The sequence shown here is derived from an EMBL/GenBank/DDBJ whole genome shotgun (WGS) entry which is preliminary data.</text>
</comment>
<feature type="compositionally biased region" description="Low complexity" evidence="1">
    <location>
        <begin position="181"/>
        <end position="190"/>
    </location>
</feature>
<evidence type="ECO:0000313" key="2">
    <source>
        <dbReference type="EMBL" id="OWK45194.1"/>
    </source>
</evidence>
<dbReference type="EMBL" id="NIDE01000002">
    <property type="protein sequence ID" value="OWK45194.1"/>
    <property type="molecule type" value="Genomic_DNA"/>
</dbReference>
<reference evidence="3" key="1">
    <citation type="submission" date="2017-06" db="EMBL/GenBank/DDBJ databases">
        <title>Genome analysis of Fimbriiglobus ruber SP5, the first member of the order Planctomycetales with confirmed chitinolytic capability.</title>
        <authorList>
            <person name="Ravin N.V."/>
            <person name="Rakitin A.L."/>
            <person name="Ivanova A.A."/>
            <person name="Beletsky A.V."/>
            <person name="Kulichevskaya I.S."/>
            <person name="Mardanov A.V."/>
            <person name="Dedysh S.N."/>
        </authorList>
    </citation>
    <scope>NUCLEOTIDE SEQUENCE [LARGE SCALE GENOMIC DNA]</scope>
    <source>
        <strain evidence="3">SP5</strain>
    </source>
</reference>
<gene>
    <name evidence="2" type="ORF">FRUB_01525</name>
</gene>
<dbReference type="AlphaFoldDB" id="A0A225E051"/>
<sequence>MAVQFDSHPLLPKDLREQILANVRAALAAPLGQLGTVDVQDLAAAPPEWGPLVKKFAKEGWPALDGSRELTGAKTHFLRVLVRGGRYRLEARQHDGSTGLTSPLVRANETAAPEMVGRLAGLVVAPDFGPVGTVEMIEGDPGFVKVTFRGGRLRGLEKFVHAGDVFAVAAVLEQARPTPPGARGTRGRPPVVDETPVRVGRPREYTLLRAEAALSDGACRCRVFTRFENAFPTGRGVIGVRCMKLATIEGAVVVRVVDPSGAPAAAGGLLQVRASDVDFTDRPDPRDELKLRNGVFQSVRPLRNVACVVVGLGTAREERFPVPVLGAGPVTVRFAVNADEAARAAGERECTDFWSRVIAAQEAQRALAKAISRLIGAGKNKDALERATAGLAAAAAADRELAAELDRLKQTPVAKDKRVAELLDDAGEKLRAIRDGRGPIEKTTQDLTAAVARSEDPTRFEKEFRAKELNRQIAQHVERGEILEALDLYDELYDLVKQPEIKDRKARLAEDWQPRNAEHKAARDYITDAWRKLTGLVEIKGGLERLKEAAAVLTKNDDRLGLLNLLASFETTYGKLKDILDTVDPSAEGGQATLKDIEAISKDLRLIEGETHATLKKLEILKGK</sequence>
<name>A0A225E051_9BACT</name>
<organism evidence="2 3">
    <name type="scientific">Fimbriiglobus ruber</name>
    <dbReference type="NCBI Taxonomy" id="1908690"/>
    <lineage>
        <taxon>Bacteria</taxon>
        <taxon>Pseudomonadati</taxon>
        <taxon>Planctomycetota</taxon>
        <taxon>Planctomycetia</taxon>
        <taxon>Gemmatales</taxon>
        <taxon>Gemmataceae</taxon>
        <taxon>Fimbriiglobus</taxon>
    </lineage>
</organism>
<proteinExistence type="predicted"/>
<protein>
    <submittedName>
        <fullName evidence="2">Uncharacterized protein</fullName>
    </submittedName>
</protein>
<feature type="region of interest" description="Disordered" evidence="1">
    <location>
        <begin position="177"/>
        <end position="196"/>
    </location>
</feature>
<keyword evidence="3" id="KW-1185">Reference proteome</keyword>
<evidence type="ECO:0000256" key="1">
    <source>
        <dbReference type="SAM" id="MobiDB-lite"/>
    </source>
</evidence>
<dbReference type="Proteomes" id="UP000214646">
    <property type="component" value="Unassembled WGS sequence"/>
</dbReference>
<accession>A0A225E051</accession>
<evidence type="ECO:0000313" key="3">
    <source>
        <dbReference type="Proteomes" id="UP000214646"/>
    </source>
</evidence>